<evidence type="ECO:0000313" key="4">
    <source>
        <dbReference type="Proteomes" id="UP001642360"/>
    </source>
</evidence>
<protein>
    <recommendedName>
        <fullName evidence="5">Pentatricopeptide repeat-containing protein At3g47840</fullName>
    </recommendedName>
</protein>
<evidence type="ECO:0000313" key="3">
    <source>
        <dbReference type="EMBL" id="CAK9152360.1"/>
    </source>
</evidence>
<feature type="repeat" description="PPR" evidence="2">
    <location>
        <begin position="282"/>
        <end position="316"/>
    </location>
</feature>
<dbReference type="InterPro" id="IPR046848">
    <property type="entry name" value="E_motif"/>
</dbReference>
<dbReference type="AlphaFoldDB" id="A0ABC8S5D1"/>
<feature type="repeat" description="PPR" evidence="2">
    <location>
        <begin position="500"/>
        <end position="534"/>
    </location>
</feature>
<dbReference type="PANTHER" id="PTHR47926">
    <property type="entry name" value="PENTATRICOPEPTIDE REPEAT-CONTAINING PROTEIN"/>
    <property type="match status" value="1"/>
</dbReference>
<dbReference type="Pfam" id="PF20431">
    <property type="entry name" value="E_motif"/>
    <property type="match status" value="1"/>
</dbReference>
<gene>
    <name evidence="3" type="ORF">ILEXP_LOCUS20582</name>
</gene>
<organism evidence="3 4">
    <name type="scientific">Ilex paraguariensis</name>
    <name type="common">yerba mate</name>
    <dbReference type="NCBI Taxonomy" id="185542"/>
    <lineage>
        <taxon>Eukaryota</taxon>
        <taxon>Viridiplantae</taxon>
        <taxon>Streptophyta</taxon>
        <taxon>Embryophyta</taxon>
        <taxon>Tracheophyta</taxon>
        <taxon>Spermatophyta</taxon>
        <taxon>Magnoliopsida</taxon>
        <taxon>eudicotyledons</taxon>
        <taxon>Gunneridae</taxon>
        <taxon>Pentapetalae</taxon>
        <taxon>asterids</taxon>
        <taxon>campanulids</taxon>
        <taxon>Aquifoliales</taxon>
        <taxon>Aquifoliaceae</taxon>
        <taxon>Ilex</taxon>
    </lineage>
</organism>
<proteinExistence type="predicted"/>
<reference evidence="3 4" key="1">
    <citation type="submission" date="2024-02" db="EMBL/GenBank/DDBJ databases">
        <authorList>
            <person name="Vignale AGUSTIN F."/>
            <person name="Sosa J E."/>
            <person name="Modenutti C."/>
        </authorList>
    </citation>
    <scope>NUCLEOTIDE SEQUENCE [LARGE SCALE GENOMIC DNA]</scope>
</reference>
<name>A0ABC8S5D1_9AQUA</name>
<accession>A0ABC8S5D1</accession>
<dbReference type="NCBIfam" id="TIGR00756">
    <property type="entry name" value="PPR"/>
    <property type="match status" value="3"/>
</dbReference>
<dbReference type="FunFam" id="1.25.40.10:FF:000073">
    <property type="entry name" value="Pentatricopeptide repeat-containing protein chloroplastic"/>
    <property type="match status" value="1"/>
</dbReference>
<evidence type="ECO:0008006" key="5">
    <source>
        <dbReference type="Google" id="ProtNLM"/>
    </source>
</evidence>
<dbReference type="Proteomes" id="UP001642360">
    <property type="component" value="Unassembled WGS sequence"/>
</dbReference>
<evidence type="ECO:0000256" key="1">
    <source>
        <dbReference type="ARBA" id="ARBA00022737"/>
    </source>
</evidence>
<dbReference type="InterPro" id="IPR002885">
    <property type="entry name" value="PPR_rpt"/>
</dbReference>
<dbReference type="FunFam" id="1.25.40.10:FF:000355">
    <property type="entry name" value="Pentatricopeptide repeat-containing protein"/>
    <property type="match status" value="1"/>
</dbReference>
<keyword evidence="4" id="KW-1185">Reference proteome</keyword>
<evidence type="ECO:0000256" key="2">
    <source>
        <dbReference type="PROSITE-ProRule" id="PRU00708"/>
    </source>
</evidence>
<dbReference type="InterPro" id="IPR046960">
    <property type="entry name" value="PPR_At4g14850-like_plant"/>
</dbReference>
<dbReference type="SUPFAM" id="SSF48452">
    <property type="entry name" value="TPR-like"/>
    <property type="match status" value="1"/>
</dbReference>
<sequence>MVLSVRPFFRRFYTTSAVIACAESRDVLDLEVGKYQLFEEIQNVSQPNMFEVNSQLKELLKMGHLSDARHMFDKLPHRDEISWTTMISGYVSASDSSEALSLFFNVCVDPTLRVDPFILSLAFKACALNMNVNCGELLHGYSEKTGLVNSVFVGSALLDMYTKTGKVWVGCRVFDEMPMRNVVSWTAIITGLVRGGYNKEGLLYFSKMGRTGVAYDSYTFAIALKACADMGVLSYGREIHAQTVKKSFDECSYVANSLATMYNKCGKLDYGLCLFGKMRTPDVVSWTTIITTYVQMGQDENAIQAFFQMRESDVSPNEYTFATVISGCASIALIALGGQLHAHVLHVGLLDSLSVANSLMTLYSKCGQLNSASMVFHAMTRRDIVSWSTIIAGYAQGGCGEEALDFLYWLRRDGPKPTEFALASVLSVCGTMAMLDQGKKLHAHVLTIGLEHTAMKLHAHVLTIGLEHTAMVQSSLINMYSKCGSIGEGAMIFDVAKNDDIVSWTAMINGYAEHGYSHEAIDLFEKIPEVGLRPDSVTFIGVLSACSHAGHVDLGFHYFNLMSKEYRINPSKQHYGCMIDLLCRAGRLTDAEHMIKSMPFERDDVVWSTLLRACRVHGAVDCGRRTADQILKLDPNCAGTHITLANIYAAKGKWREAADVRKLMKSKGVIKEPGWSWIKVKDWVSSFVAGDQLHPQCDEIYNVLELLASRGELDVQEAGSILYDVG</sequence>
<comment type="caution">
    <text evidence="3">The sequence shown here is derived from an EMBL/GenBank/DDBJ whole genome shotgun (WGS) entry which is preliminary data.</text>
</comment>
<dbReference type="FunFam" id="1.25.40.10:FF:000343">
    <property type="entry name" value="Pentatricopeptide repeat-containing protein At3g58590"/>
    <property type="match status" value="1"/>
</dbReference>
<feature type="repeat" description="PPR" evidence="2">
    <location>
        <begin position="383"/>
        <end position="417"/>
    </location>
</feature>
<dbReference type="PANTHER" id="PTHR47926:SF532">
    <property type="entry name" value="PENTACOTRIPEPTIDE-REPEAT REGION OF PRORP DOMAIN-CONTAINING PROTEIN"/>
    <property type="match status" value="1"/>
</dbReference>
<dbReference type="PROSITE" id="PS51375">
    <property type="entry name" value="PPR"/>
    <property type="match status" value="4"/>
</dbReference>
<dbReference type="InterPro" id="IPR011990">
    <property type="entry name" value="TPR-like_helical_dom_sf"/>
</dbReference>
<dbReference type="Pfam" id="PF01535">
    <property type="entry name" value="PPR"/>
    <property type="match status" value="4"/>
</dbReference>
<dbReference type="Gene3D" id="1.25.40.10">
    <property type="entry name" value="Tetratricopeptide repeat domain"/>
    <property type="match status" value="4"/>
</dbReference>
<dbReference type="EMBL" id="CAUOFW020002269">
    <property type="protein sequence ID" value="CAK9152360.1"/>
    <property type="molecule type" value="Genomic_DNA"/>
</dbReference>
<dbReference type="FunFam" id="1.25.40.10:FF:000525">
    <property type="entry name" value="Pentatricopeptide (PPR) repeat-containing protein-like"/>
    <property type="match status" value="1"/>
</dbReference>
<keyword evidence="1" id="KW-0677">Repeat</keyword>
<dbReference type="Pfam" id="PF13041">
    <property type="entry name" value="PPR_2"/>
    <property type="match status" value="3"/>
</dbReference>
<feature type="repeat" description="PPR" evidence="2">
    <location>
        <begin position="181"/>
        <end position="215"/>
    </location>
</feature>